<dbReference type="SUPFAM" id="SSF48726">
    <property type="entry name" value="Immunoglobulin"/>
    <property type="match status" value="1"/>
</dbReference>
<feature type="domain" description="Ig-like" evidence="1">
    <location>
        <begin position="28"/>
        <end position="107"/>
    </location>
</feature>
<name>A0A3B1J6E0_ASTMX</name>
<dbReference type="InterPro" id="IPR036179">
    <property type="entry name" value="Ig-like_dom_sf"/>
</dbReference>
<sequence length="158" mass="17913">RSCWKILQLEQNSSTEIAGLQVQIVKIGNEITIKCDQTVEKGDPNPFLVWYKQSLGQVPKFAVISFIDKREIRFASDFADGRFSVESDGFDLSISETKEKDKGTYFCGKVISHVVEFGSGILLSVQGKQYFVSFLNFTILNPSFNQNSKQTEPCHFRQ</sequence>
<reference evidence="3" key="1">
    <citation type="submission" date="2013-03" db="EMBL/GenBank/DDBJ databases">
        <authorList>
            <person name="Jeffery W."/>
            <person name="Warren W."/>
            <person name="Wilson R.K."/>
        </authorList>
    </citation>
    <scope>NUCLEOTIDE SEQUENCE</scope>
    <source>
        <strain evidence="3">female</strain>
    </source>
</reference>
<keyword evidence="3" id="KW-1185">Reference proteome</keyword>
<proteinExistence type="predicted"/>
<dbReference type="Proteomes" id="UP000018467">
    <property type="component" value="Unassembled WGS sequence"/>
</dbReference>
<evidence type="ECO:0000313" key="3">
    <source>
        <dbReference type="Proteomes" id="UP000018467"/>
    </source>
</evidence>
<reference evidence="2" key="4">
    <citation type="submission" date="2025-09" db="UniProtKB">
        <authorList>
            <consortium name="Ensembl"/>
        </authorList>
    </citation>
    <scope>IDENTIFICATION</scope>
</reference>
<dbReference type="Pfam" id="PF07686">
    <property type="entry name" value="V-set"/>
    <property type="match status" value="1"/>
</dbReference>
<dbReference type="SMART" id="SM00409">
    <property type="entry name" value="IG"/>
    <property type="match status" value="1"/>
</dbReference>
<dbReference type="InterPro" id="IPR007110">
    <property type="entry name" value="Ig-like_dom"/>
</dbReference>
<evidence type="ECO:0000259" key="1">
    <source>
        <dbReference type="PROSITE" id="PS50835"/>
    </source>
</evidence>
<dbReference type="CDD" id="cd00099">
    <property type="entry name" value="IgV"/>
    <property type="match status" value="1"/>
</dbReference>
<dbReference type="InterPro" id="IPR003599">
    <property type="entry name" value="Ig_sub"/>
</dbReference>
<dbReference type="Gene3D" id="2.60.40.10">
    <property type="entry name" value="Immunoglobulins"/>
    <property type="match status" value="1"/>
</dbReference>
<dbReference type="AlphaFoldDB" id="A0A3B1J6E0"/>
<dbReference type="GeneTree" id="ENSGT00940000176932"/>
<evidence type="ECO:0000313" key="2">
    <source>
        <dbReference type="Ensembl" id="ENSAMXP00000037852.1"/>
    </source>
</evidence>
<dbReference type="PROSITE" id="PS50835">
    <property type="entry name" value="IG_LIKE"/>
    <property type="match status" value="1"/>
</dbReference>
<accession>A0A3B1J6E0</accession>
<reference evidence="3" key="2">
    <citation type="journal article" date="2014" name="Nat. Commun.">
        <title>The cavefish genome reveals candidate genes for eye loss.</title>
        <authorList>
            <person name="McGaugh S.E."/>
            <person name="Gross J.B."/>
            <person name="Aken B."/>
            <person name="Blin M."/>
            <person name="Borowsky R."/>
            <person name="Chalopin D."/>
            <person name="Hinaux H."/>
            <person name="Jeffery W.R."/>
            <person name="Keene A."/>
            <person name="Ma L."/>
            <person name="Minx P."/>
            <person name="Murphy D."/>
            <person name="O'Quin K.E."/>
            <person name="Retaux S."/>
            <person name="Rohner N."/>
            <person name="Searle S.M."/>
            <person name="Stahl B.A."/>
            <person name="Tabin C."/>
            <person name="Volff J.N."/>
            <person name="Yoshizawa M."/>
            <person name="Warren W.C."/>
        </authorList>
    </citation>
    <scope>NUCLEOTIDE SEQUENCE [LARGE SCALE GENOMIC DNA]</scope>
    <source>
        <strain evidence="3">female</strain>
    </source>
</reference>
<reference evidence="2" key="3">
    <citation type="submission" date="2025-08" db="UniProtKB">
        <authorList>
            <consortium name="Ensembl"/>
        </authorList>
    </citation>
    <scope>IDENTIFICATION</scope>
</reference>
<dbReference type="InterPro" id="IPR013106">
    <property type="entry name" value="Ig_V-set"/>
</dbReference>
<dbReference type="Ensembl" id="ENSAMXT00000056793.1">
    <property type="protein sequence ID" value="ENSAMXP00000037852.1"/>
    <property type="gene ID" value="ENSAMXG00000042555.1"/>
</dbReference>
<organism evidence="2 3">
    <name type="scientific">Astyanax mexicanus</name>
    <name type="common">Blind cave fish</name>
    <name type="synonym">Astyanax fasciatus mexicanus</name>
    <dbReference type="NCBI Taxonomy" id="7994"/>
    <lineage>
        <taxon>Eukaryota</taxon>
        <taxon>Metazoa</taxon>
        <taxon>Chordata</taxon>
        <taxon>Craniata</taxon>
        <taxon>Vertebrata</taxon>
        <taxon>Euteleostomi</taxon>
        <taxon>Actinopterygii</taxon>
        <taxon>Neopterygii</taxon>
        <taxon>Teleostei</taxon>
        <taxon>Ostariophysi</taxon>
        <taxon>Characiformes</taxon>
        <taxon>Characoidei</taxon>
        <taxon>Acestrorhamphidae</taxon>
        <taxon>Acestrorhamphinae</taxon>
        <taxon>Astyanax</taxon>
    </lineage>
</organism>
<protein>
    <recommendedName>
        <fullName evidence="1">Ig-like domain-containing protein</fullName>
    </recommendedName>
</protein>
<dbReference type="InterPro" id="IPR013783">
    <property type="entry name" value="Ig-like_fold"/>
</dbReference>
<dbReference type="InParanoid" id="A0A3B1J6E0"/>